<dbReference type="OrthoDB" id="4898680at2759"/>
<evidence type="ECO:0000256" key="3">
    <source>
        <dbReference type="ARBA" id="ARBA00023125"/>
    </source>
</evidence>
<evidence type="ECO:0000256" key="5">
    <source>
        <dbReference type="ARBA" id="ARBA00023242"/>
    </source>
</evidence>
<dbReference type="InterPro" id="IPR056126">
    <property type="entry name" value="DUF7709"/>
</dbReference>
<dbReference type="Proteomes" id="UP000247810">
    <property type="component" value="Unassembled WGS sequence"/>
</dbReference>
<dbReference type="EMBL" id="KZ825926">
    <property type="protein sequence ID" value="PYH92072.1"/>
    <property type="molecule type" value="Genomic_DNA"/>
</dbReference>
<dbReference type="Pfam" id="PF24813">
    <property type="entry name" value="DUF7709"/>
    <property type="match status" value="1"/>
</dbReference>
<keyword evidence="5" id="KW-0539">Nucleus</keyword>
<dbReference type="PROSITE" id="PS50048">
    <property type="entry name" value="ZN2_CY6_FUNGAL_2"/>
    <property type="match status" value="1"/>
</dbReference>
<dbReference type="CDD" id="cd12148">
    <property type="entry name" value="fungal_TF_MHR"/>
    <property type="match status" value="1"/>
</dbReference>
<keyword evidence="3" id="KW-0238">DNA-binding</keyword>
<dbReference type="InterPro" id="IPR001138">
    <property type="entry name" value="Zn2Cys6_DnaBD"/>
</dbReference>
<evidence type="ECO:0000313" key="7">
    <source>
        <dbReference type="EMBL" id="PYH92072.1"/>
    </source>
</evidence>
<dbReference type="InterPro" id="IPR050613">
    <property type="entry name" value="Sec_Metabolite_Reg"/>
</dbReference>
<dbReference type="PROSITE" id="PS00463">
    <property type="entry name" value="ZN2_CY6_FUNGAL_1"/>
    <property type="match status" value="1"/>
</dbReference>
<dbReference type="Pfam" id="PF00172">
    <property type="entry name" value="Zn_clus"/>
    <property type="match status" value="1"/>
</dbReference>
<keyword evidence="8" id="KW-1185">Reference proteome</keyword>
<dbReference type="CDD" id="cd00067">
    <property type="entry name" value="GAL4"/>
    <property type="match status" value="1"/>
</dbReference>
<evidence type="ECO:0000313" key="8">
    <source>
        <dbReference type="Proteomes" id="UP000247810"/>
    </source>
</evidence>
<feature type="domain" description="Zn(2)-C6 fungal-type" evidence="6">
    <location>
        <begin position="134"/>
        <end position="166"/>
    </location>
</feature>
<organism evidence="7 8">
    <name type="scientific">Aspergillus ellipticus CBS 707.79</name>
    <dbReference type="NCBI Taxonomy" id="1448320"/>
    <lineage>
        <taxon>Eukaryota</taxon>
        <taxon>Fungi</taxon>
        <taxon>Dikarya</taxon>
        <taxon>Ascomycota</taxon>
        <taxon>Pezizomycotina</taxon>
        <taxon>Eurotiomycetes</taxon>
        <taxon>Eurotiomycetidae</taxon>
        <taxon>Eurotiales</taxon>
        <taxon>Aspergillaceae</taxon>
        <taxon>Aspergillus</taxon>
        <taxon>Aspergillus subgen. Circumdati</taxon>
    </lineage>
</organism>
<dbReference type="GO" id="GO:0008270">
    <property type="term" value="F:zinc ion binding"/>
    <property type="evidence" value="ECO:0007669"/>
    <property type="project" value="InterPro"/>
</dbReference>
<dbReference type="VEuPathDB" id="FungiDB:BO71DRAFT_432238"/>
<dbReference type="STRING" id="1448320.A0A319EMC1"/>
<evidence type="ECO:0000256" key="1">
    <source>
        <dbReference type="ARBA" id="ARBA00004123"/>
    </source>
</evidence>
<keyword evidence="4" id="KW-0804">Transcription</keyword>
<gene>
    <name evidence="7" type="ORF">BO71DRAFT_432238</name>
</gene>
<evidence type="ECO:0000256" key="2">
    <source>
        <dbReference type="ARBA" id="ARBA00023015"/>
    </source>
</evidence>
<keyword evidence="2" id="KW-0805">Transcription regulation</keyword>
<dbReference type="InterPro" id="IPR036864">
    <property type="entry name" value="Zn2-C6_fun-type_DNA-bd_sf"/>
</dbReference>
<evidence type="ECO:0000256" key="4">
    <source>
        <dbReference type="ARBA" id="ARBA00023163"/>
    </source>
</evidence>
<dbReference type="SMART" id="SM00066">
    <property type="entry name" value="GAL4"/>
    <property type="match status" value="1"/>
</dbReference>
<dbReference type="PANTHER" id="PTHR31001:SF61">
    <property type="entry name" value="ZN(II)2CYS6 TRANSCRIPTION FACTOR (EUROFUNG)"/>
    <property type="match status" value="1"/>
</dbReference>
<dbReference type="PANTHER" id="PTHR31001">
    <property type="entry name" value="UNCHARACTERIZED TRANSCRIPTIONAL REGULATORY PROTEIN"/>
    <property type="match status" value="1"/>
</dbReference>
<reference evidence="7 8" key="1">
    <citation type="submission" date="2018-02" db="EMBL/GenBank/DDBJ databases">
        <title>The genomes of Aspergillus section Nigri reveals drivers in fungal speciation.</title>
        <authorList>
            <consortium name="DOE Joint Genome Institute"/>
            <person name="Vesth T.C."/>
            <person name="Nybo J."/>
            <person name="Theobald S."/>
            <person name="Brandl J."/>
            <person name="Frisvad J.C."/>
            <person name="Nielsen K.F."/>
            <person name="Lyhne E.K."/>
            <person name="Kogle M.E."/>
            <person name="Kuo A."/>
            <person name="Riley R."/>
            <person name="Clum A."/>
            <person name="Nolan M."/>
            <person name="Lipzen A."/>
            <person name="Salamov A."/>
            <person name="Henrissat B."/>
            <person name="Wiebenga A."/>
            <person name="De vries R.P."/>
            <person name="Grigoriev I.V."/>
            <person name="Mortensen U.H."/>
            <person name="Andersen M.R."/>
            <person name="Baker S.E."/>
        </authorList>
    </citation>
    <scope>NUCLEOTIDE SEQUENCE [LARGE SCALE GENOMIC DNA]</scope>
    <source>
        <strain evidence="7 8">CBS 707.79</strain>
    </source>
</reference>
<dbReference type="GO" id="GO:0000981">
    <property type="term" value="F:DNA-binding transcription factor activity, RNA polymerase II-specific"/>
    <property type="evidence" value="ECO:0007669"/>
    <property type="project" value="InterPro"/>
</dbReference>
<proteinExistence type="predicted"/>
<protein>
    <recommendedName>
        <fullName evidence="6">Zn(2)-C6 fungal-type domain-containing protein</fullName>
    </recommendedName>
</protein>
<dbReference type="Gene3D" id="4.10.240.10">
    <property type="entry name" value="Zn(2)-C6 fungal-type DNA-binding domain"/>
    <property type="match status" value="1"/>
</dbReference>
<dbReference type="GO" id="GO:0009893">
    <property type="term" value="P:positive regulation of metabolic process"/>
    <property type="evidence" value="ECO:0007669"/>
    <property type="project" value="UniProtKB-ARBA"/>
</dbReference>
<comment type="subcellular location">
    <subcellularLocation>
        <location evidence="1">Nucleus</location>
    </subcellularLocation>
</comment>
<evidence type="ECO:0000259" key="6">
    <source>
        <dbReference type="PROSITE" id="PS50048"/>
    </source>
</evidence>
<sequence>MASSNPDLVTLNSSTLGTKMPEVTLPDGSKVQTGTVGALLINIRAYNKAYAAGDYAQMDTLQVALAAAVPLLKKVGMSELFRPEEWIQGDNKGRSLVGTIRLLNWWLVINMATPNLLGRQTRSSAVRRNGSLPSCEPCRKSKLRCDNDRPVCGRCTKRKIAAICFYHPAPMTKRATTEAGPARESRRPINRSSSIISLASTMDCVHQPHPPLESPAAHPGYLGSTSYTAVLAEYQTELALEVESSTIPGPPSRSIDTGRLATGLRLLKLLHNLPICDNLIRNQYSRVLVAVIPETIVTSILRSIRAAFENLDFGQDVEGQFFQDLVCKISQNTSRTLPVHGSMTVEQYCAAFTDGNLRWEAIGIVFATSGISIMSTPDSDPNLNQVAAHSQSRDRLRAQLVEASGTCLSICDQASSSNELLGFCYQSWRRLGDLSATIYGAGLHQEVSQSSDCPFFLRQWRRMCFAAAFAAGKSVATFVGRPPYINYRYCALAPPLDINEPTLLAGGDTLDRSISELDSSGWAVTGGVLRIRFMFAVLREQALEIALRTNGHCDLVQKANQIIEKAREAWEACPTRLRYDRTILKRANTGKEALFDTSRQILSIIIETNGDQDSVLDMRRHHAWVLLCYGLPSASVLTLELLYQNQGLGTYSTVLPRAEIIRNLSVFVSCLSWVARPGHGNYHTCKAAERKLSHILDQILDPQPMEGDLFNDATSGLSSFLDWSNFNSWDLPSEWPGASTL</sequence>
<dbReference type="GO" id="GO:0003677">
    <property type="term" value="F:DNA binding"/>
    <property type="evidence" value="ECO:0007669"/>
    <property type="project" value="UniProtKB-KW"/>
</dbReference>
<dbReference type="AlphaFoldDB" id="A0A319EMC1"/>
<dbReference type="SUPFAM" id="SSF57701">
    <property type="entry name" value="Zn2/Cys6 DNA-binding domain"/>
    <property type="match status" value="1"/>
</dbReference>
<accession>A0A319EMC1</accession>
<name>A0A319EMC1_9EURO</name>
<dbReference type="GO" id="GO:0005634">
    <property type="term" value="C:nucleus"/>
    <property type="evidence" value="ECO:0007669"/>
    <property type="project" value="UniProtKB-SubCell"/>
</dbReference>